<dbReference type="AlphaFoldDB" id="A0A0V1G3Y1"/>
<dbReference type="Proteomes" id="UP000054995">
    <property type="component" value="Unassembled WGS sequence"/>
</dbReference>
<proteinExistence type="predicted"/>
<keyword evidence="4" id="KW-1185">Reference proteome</keyword>
<feature type="region of interest" description="Disordered" evidence="1">
    <location>
        <begin position="24"/>
        <end position="55"/>
    </location>
</feature>
<protein>
    <recommendedName>
        <fullName evidence="2">DUF5641 domain-containing protein</fullName>
    </recommendedName>
</protein>
<comment type="caution">
    <text evidence="3">The sequence shown here is derived from an EMBL/GenBank/DDBJ whole genome shotgun (WGS) entry which is preliminary data.</text>
</comment>
<sequence length="107" mass="11466">MALPAKADRQMVAALEERIRRHFVTAPEVDQQSRGAGTERPRPDTGRPRCPLGVVKELFPGSDGVIRAARLRTPNGEITMPVAKLVALEPARPSDGRPGLPPGGGLR</sequence>
<dbReference type="InterPro" id="IPR040676">
    <property type="entry name" value="DUF5641"/>
</dbReference>
<evidence type="ECO:0000313" key="4">
    <source>
        <dbReference type="Proteomes" id="UP000054995"/>
    </source>
</evidence>
<feature type="compositionally biased region" description="Basic and acidic residues" evidence="1">
    <location>
        <begin position="37"/>
        <end position="47"/>
    </location>
</feature>
<dbReference type="OrthoDB" id="8194935at2759"/>
<organism evidence="3 4">
    <name type="scientific">Trichinella pseudospiralis</name>
    <name type="common">Parasitic roundworm</name>
    <dbReference type="NCBI Taxonomy" id="6337"/>
    <lineage>
        <taxon>Eukaryota</taxon>
        <taxon>Metazoa</taxon>
        <taxon>Ecdysozoa</taxon>
        <taxon>Nematoda</taxon>
        <taxon>Enoplea</taxon>
        <taxon>Dorylaimia</taxon>
        <taxon>Trichinellida</taxon>
        <taxon>Trichinellidae</taxon>
        <taxon>Trichinella</taxon>
    </lineage>
</organism>
<name>A0A0V1G3Y1_TRIPS</name>
<dbReference type="EMBL" id="JYDT01000004">
    <property type="protein sequence ID" value="KRY92996.1"/>
    <property type="molecule type" value="Genomic_DNA"/>
</dbReference>
<evidence type="ECO:0000259" key="2">
    <source>
        <dbReference type="Pfam" id="PF18701"/>
    </source>
</evidence>
<accession>A0A0V1G3Y1</accession>
<evidence type="ECO:0000256" key="1">
    <source>
        <dbReference type="SAM" id="MobiDB-lite"/>
    </source>
</evidence>
<evidence type="ECO:0000313" key="3">
    <source>
        <dbReference type="EMBL" id="KRY92996.1"/>
    </source>
</evidence>
<dbReference type="Pfam" id="PF18701">
    <property type="entry name" value="DUF5641"/>
    <property type="match status" value="1"/>
</dbReference>
<reference evidence="3 4" key="1">
    <citation type="submission" date="2015-01" db="EMBL/GenBank/DDBJ databases">
        <title>Evolution of Trichinella species and genotypes.</title>
        <authorList>
            <person name="Korhonen P.K."/>
            <person name="Edoardo P."/>
            <person name="Giuseppe L.R."/>
            <person name="Gasser R.B."/>
        </authorList>
    </citation>
    <scope>NUCLEOTIDE SEQUENCE [LARGE SCALE GENOMIC DNA]</scope>
    <source>
        <strain evidence="3">ISS470</strain>
    </source>
</reference>
<gene>
    <name evidence="3" type="ORF">T4D_13047</name>
</gene>
<feature type="domain" description="DUF5641" evidence="2">
    <location>
        <begin position="49"/>
        <end position="88"/>
    </location>
</feature>